<evidence type="ECO:0000256" key="2">
    <source>
        <dbReference type="ARBA" id="ARBA00022448"/>
    </source>
</evidence>
<dbReference type="OrthoDB" id="9776369at2"/>
<gene>
    <name evidence="8" type="ORF">EJE24_08660</name>
    <name evidence="7" type="ORF">NGC28_07310</name>
</gene>
<keyword evidence="2" id="KW-0813">Transport</keyword>
<keyword evidence="3" id="KW-0547">Nucleotide-binding</keyword>
<dbReference type="InterPro" id="IPR027417">
    <property type="entry name" value="P-loop_NTPase"/>
</dbReference>
<sequence length="240" mass="26519">MLSLRAVNQFYGSQHTLWNVDLDLPPGLCTGVVGLPGMGKTTLINCITGNIPVESGTIIWHEAGAPPRDLLSQAPAQHAEPGIGYVSQDRRIFSQLTIEENLHVAMRATGQTASAAKSDIFELFPQLYPLRQSRANGLSPDDRYQLALANALVSRPRVLILDEPMLGAGHSFAQRLGQLLARLSRELGMTVLLAEQQLSFVRRVADRFCMLYRGRNVAQGHVNELDDELIAHWMSLDARR</sequence>
<dbReference type="GO" id="GO:0015658">
    <property type="term" value="F:branched-chain amino acid transmembrane transporter activity"/>
    <property type="evidence" value="ECO:0007669"/>
    <property type="project" value="TreeGrafter"/>
</dbReference>
<dbReference type="Proteomes" id="UP001310558">
    <property type="component" value="Unassembled WGS sequence"/>
</dbReference>
<dbReference type="EMBL" id="RWHU01000002">
    <property type="protein sequence ID" value="RSK69846.1"/>
    <property type="molecule type" value="Genomic_DNA"/>
</dbReference>
<evidence type="ECO:0000256" key="1">
    <source>
        <dbReference type="ARBA" id="ARBA00005417"/>
    </source>
</evidence>
<keyword evidence="5" id="KW-0029">Amino-acid transport</keyword>
<dbReference type="PANTHER" id="PTHR43820">
    <property type="entry name" value="HIGH-AFFINITY BRANCHED-CHAIN AMINO ACID TRANSPORT ATP-BINDING PROTEIN LIVF"/>
    <property type="match status" value="1"/>
</dbReference>
<reference evidence="7 10" key="2">
    <citation type="submission" date="2022-06" db="EMBL/GenBank/DDBJ databases">
        <title>Whole Genome analysis of Bacterial isolates collected during year 2020 from Guwahati, Assam, India.</title>
        <authorList>
            <person name="Mendem S.K."/>
            <person name="Rakshit O."/>
            <person name="Murugesan D."/>
            <person name="Saikia K."/>
            <person name="Shome R."/>
            <person name="Raisen C."/>
            <person name="Holmes M.A."/>
            <person name="Shome B.R."/>
        </authorList>
    </citation>
    <scope>NUCLEOTIDE SEQUENCE [LARGE SCALE GENOMIC DNA]</scope>
    <source>
        <strain evidence="7 10">Sil NS 53</strain>
    </source>
</reference>
<evidence type="ECO:0000256" key="4">
    <source>
        <dbReference type="ARBA" id="ARBA00022840"/>
    </source>
</evidence>
<name>A0A3R9PXZ1_9ENTR</name>
<evidence type="ECO:0000313" key="8">
    <source>
        <dbReference type="EMBL" id="RSK69846.1"/>
    </source>
</evidence>
<dbReference type="Pfam" id="PF00005">
    <property type="entry name" value="ABC_tran"/>
    <property type="match status" value="1"/>
</dbReference>
<evidence type="ECO:0000313" key="10">
    <source>
        <dbReference type="Proteomes" id="UP001310558"/>
    </source>
</evidence>
<dbReference type="SUPFAM" id="SSF52540">
    <property type="entry name" value="P-loop containing nucleoside triphosphate hydrolases"/>
    <property type="match status" value="1"/>
</dbReference>
<dbReference type="PROSITE" id="PS50893">
    <property type="entry name" value="ABC_TRANSPORTER_2"/>
    <property type="match status" value="1"/>
</dbReference>
<evidence type="ECO:0000256" key="3">
    <source>
        <dbReference type="ARBA" id="ARBA00022741"/>
    </source>
</evidence>
<dbReference type="GO" id="GO:0005524">
    <property type="term" value="F:ATP binding"/>
    <property type="evidence" value="ECO:0007669"/>
    <property type="project" value="UniProtKB-KW"/>
</dbReference>
<dbReference type="InterPro" id="IPR003593">
    <property type="entry name" value="AAA+_ATPase"/>
</dbReference>
<dbReference type="EMBL" id="JAMWJU010000001">
    <property type="protein sequence ID" value="MEB7542263.1"/>
    <property type="molecule type" value="Genomic_DNA"/>
</dbReference>
<dbReference type="AlphaFoldDB" id="A0A3R9PXZ1"/>
<dbReference type="InterPro" id="IPR003439">
    <property type="entry name" value="ABC_transporter-like_ATP-bd"/>
</dbReference>
<comment type="similarity">
    <text evidence="1">Belongs to the ABC transporter superfamily.</text>
</comment>
<dbReference type="InterPro" id="IPR052156">
    <property type="entry name" value="BCAA_Transport_ATP-bd_LivF"/>
</dbReference>
<evidence type="ECO:0000313" key="9">
    <source>
        <dbReference type="Proteomes" id="UP000276389"/>
    </source>
</evidence>
<dbReference type="GO" id="GO:0015807">
    <property type="term" value="P:L-amino acid transport"/>
    <property type="evidence" value="ECO:0007669"/>
    <property type="project" value="TreeGrafter"/>
</dbReference>
<dbReference type="Proteomes" id="UP000276389">
    <property type="component" value="Unassembled WGS sequence"/>
</dbReference>
<protein>
    <submittedName>
        <fullName evidence="8">ATP-binding cassette domain-containing protein</fullName>
    </submittedName>
</protein>
<keyword evidence="4 8" id="KW-0067">ATP-binding</keyword>
<proteinExistence type="inferred from homology"/>
<dbReference type="GO" id="GO:0016887">
    <property type="term" value="F:ATP hydrolysis activity"/>
    <property type="evidence" value="ECO:0007669"/>
    <property type="project" value="InterPro"/>
</dbReference>
<keyword evidence="10" id="KW-1185">Reference proteome</keyword>
<evidence type="ECO:0000256" key="5">
    <source>
        <dbReference type="ARBA" id="ARBA00022970"/>
    </source>
</evidence>
<reference evidence="8 9" key="1">
    <citation type="submission" date="2018-12" db="EMBL/GenBank/DDBJ databases">
        <title>The Genome Submission of two Enterobacter spp. strains.</title>
        <authorList>
            <person name="Wu W."/>
            <person name="Wei L."/>
            <person name="Feng Y."/>
            <person name="Zong Z."/>
        </authorList>
    </citation>
    <scope>NUCLEOTIDE SEQUENCE [LARGE SCALE GENOMIC DNA]</scope>
    <source>
        <strain evidence="8 9">WCHEHu045002</strain>
    </source>
</reference>
<organism evidence="8 9">
    <name type="scientific">Enterobacter huaxiensis</name>
    <dbReference type="NCBI Taxonomy" id="2494702"/>
    <lineage>
        <taxon>Bacteria</taxon>
        <taxon>Pseudomonadati</taxon>
        <taxon>Pseudomonadota</taxon>
        <taxon>Gammaproteobacteria</taxon>
        <taxon>Enterobacterales</taxon>
        <taxon>Enterobacteriaceae</taxon>
        <taxon>Enterobacter</taxon>
    </lineage>
</organism>
<evidence type="ECO:0000259" key="6">
    <source>
        <dbReference type="PROSITE" id="PS50893"/>
    </source>
</evidence>
<accession>A0A3R9PXZ1</accession>
<dbReference type="Gene3D" id="3.40.50.300">
    <property type="entry name" value="P-loop containing nucleotide triphosphate hydrolases"/>
    <property type="match status" value="1"/>
</dbReference>
<comment type="caution">
    <text evidence="8">The sequence shown here is derived from an EMBL/GenBank/DDBJ whole genome shotgun (WGS) entry which is preliminary data.</text>
</comment>
<dbReference type="SMART" id="SM00382">
    <property type="entry name" value="AAA"/>
    <property type="match status" value="1"/>
</dbReference>
<feature type="domain" description="ABC transporter" evidence="6">
    <location>
        <begin position="2"/>
        <end position="238"/>
    </location>
</feature>
<evidence type="ECO:0000313" key="7">
    <source>
        <dbReference type="EMBL" id="MEB7542263.1"/>
    </source>
</evidence>
<dbReference type="PANTHER" id="PTHR43820:SF5">
    <property type="entry name" value="HIGH-AFFINITY BRANCHED-CHAIN AMINO ACID TRANSPORT ATP-BINDING PROTEIN"/>
    <property type="match status" value="1"/>
</dbReference>
<dbReference type="RefSeq" id="WP_119935006.1">
    <property type="nucleotide sequence ID" value="NZ_CAMLPR010000106.1"/>
</dbReference>